<organism evidence="8 9">
    <name type="scientific">Aminipila butyrica</name>
    <dbReference type="NCBI Taxonomy" id="433296"/>
    <lineage>
        <taxon>Bacteria</taxon>
        <taxon>Bacillati</taxon>
        <taxon>Bacillota</taxon>
        <taxon>Clostridia</taxon>
        <taxon>Peptostreptococcales</taxon>
        <taxon>Anaerovoracaceae</taxon>
        <taxon>Aminipila</taxon>
    </lineage>
</organism>
<comment type="similarity">
    <text evidence="2">Belongs to the EamA transporter family.</text>
</comment>
<accession>A0A858BWN0</accession>
<feature type="transmembrane region" description="Helical" evidence="6">
    <location>
        <begin position="275"/>
        <end position="297"/>
    </location>
</feature>
<dbReference type="Pfam" id="PF00892">
    <property type="entry name" value="EamA"/>
    <property type="match status" value="2"/>
</dbReference>
<feature type="domain" description="EamA" evidence="7">
    <location>
        <begin position="8"/>
        <end position="131"/>
    </location>
</feature>
<dbReference type="KEGG" id="abut:Ami103574_08230"/>
<dbReference type="PANTHER" id="PTHR32322:SF9">
    <property type="entry name" value="AMINO-ACID METABOLITE EFFLUX PUMP-RELATED"/>
    <property type="match status" value="1"/>
</dbReference>
<gene>
    <name evidence="8" type="ORF">Ami103574_08230</name>
</gene>
<evidence type="ECO:0000256" key="1">
    <source>
        <dbReference type="ARBA" id="ARBA00004141"/>
    </source>
</evidence>
<evidence type="ECO:0000256" key="4">
    <source>
        <dbReference type="ARBA" id="ARBA00022989"/>
    </source>
</evidence>
<feature type="transmembrane region" description="Helical" evidence="6">
    <location>
        <begin position="140"/>
        <end position="159"/>
    </location>
</feature>
<name>A0A858BWN0_9FIRM</name>
<dbReference type="SUPFAM" id="SSF103481">
    <property type="entry name" value="Multidrug resistance efflux transporter EmrE"/>
    <property type="match status" value="2"/>
</dbReference>
<proteinExistence type="inferred from homology"/>
<dbReference type="AlphaFoldDB" id="A0A858BWN0"/>
<feature type="transmembrane region" description="Helical" evidence="6">
    <location>
        <begin position="33"/>
        <end position="51"/>
    </location>
</feature>
<evidence type="ECO:0000256" key="2">
    <source>
        <dbReference type="ARBA" id="ARBA00007362"/>
    </source>
</evidence>
<evidence type="ECO:0000256" key="6">
    <source>
        <dbReference type="SAM" id="Phobius"/>
    </source>
</evidence>
<reference evidence="8 9" key="1">
    <citation type="submission" date="2020-02" db="EMBL/GenBank/DDBJ databases">
        <authorList>
            <person name="Kim Y.B."/>
            <person name="Roh S.W."/>
        </authorList>
    </citation>
    <scope>NUCLEOTIDE SEQUENCE [LARGE SCALE GENOMIC DNA]</scope>
    <source>
        <strain evidence="8 9">DSM 103574</strain>
    </source>
</reference>
<evidence type="ECO:0000256" key="3">
    <source>
        <dbReference type="ARBA" id="ARBA00022692"/>
    </source>
</evidence>
<dbReference type="PANTHER" id="PTHR32322">
    <property type="entry name" value="INNER MEMBRANE TRANSPORTER"/>
    <property type="match status" value="1"/>
</dbReference>
<keyword evidence="9" id="KW-1185">Reference proteome</keyword>
<feature type="transmembrane region" description="Helical" evidence="6">
    <location>
        <begin position="218"/>
        <end position="238"/>
    </location>
</feature>
<dbReference type="InterPro" id="IPR037185">
    <property type="entry name" value="EmrE-like"/>
</dbReference>
<keyword evidence="3 6" id="KW-0812">Transmembrane</keyword>
<feature type="transmembrane region" description="Helical" evidence="6">
    <location>
        <begin position="86"/>
        <end position="107"/>
    </location>
</feature>
<feature type="transmembrane region" description="Helical" evidence="6">
    <location>
        <begin position="180"/>
        <end position="202"/>
    </location>
</feature>
<feature type="domain" description="EamA" evidence="7">
    <location>
        <begin position="147"/>
        <end position="292"/>
    </location>
</feature>
<evidence type="ECO:0000256" key="5">
    <source>
        <dbReference type="ARBA" id="ARBA00023136"/>
    </source>
</evidence>
<protein>
    <submittedName>
        <fullName evidence="8">EamA family transporter</fullName>
    </submittedName>
</protein>
<evidence type="ECO:0000259" key="7">
    <source>
        <dbReference type="Pfam" id="PF00892"/>
    </source>
</evidence>
<dbReference type="RefSeq" id="WP_163066462.1">
    <property type="nucleotide sequence ID" value="NZ_CP048649.1"/>
</dbReference>
<evidence type="ECO:0000313" key="8">
    <source>
        <dbReference type="EMBL" id="QIB69310.1"/>
    </source>
</evidence>
<keyword evidence="5 6" id="KW-0472">Membrane</keyword>
<sequence length="309" mass="33227">MKVRDLALATFVIILWGINFTVIKVGVHEIPPMLLVSLRFFFAAFPAVFLVKRPATSWKYVVAYGLTVGVGQFSCLFYAIHVGMPAGVASVVLQSQAFFTVLFAGIVFQERIKIGQAAGLLVSGVGLFLISGNLGGGQGAMIPVGAFLLTLVAAFFWGLSNIVVRQASKEAALQGNKLNMFHMVVWSSLIPPLPMLVASLILEKSEQVWHAMSNLNELAVFSVLYLALFATLIGYGIWSTLLSTYPAQKIAPLSLLVPVVGLITAQVFLSEKLSAIQWAGGGIIILGLLISNCAPLLGKRGSIERESFR</sequence>
<keyword evidence="4 6" id="KW-1133">Transmembrane helix</keyword>
<dbReference type="Proteomes" id="UP000466848">
    <property type="component" value="Chromosome"/>
</dbReference>
<feature type="transmembrane region" description="Helical" evidence="6">
    <location>
        <begin position="114"/>
        <end position="134"/>
    </location>
</feature>
<dbReference type="GO" id="GO:0016020">
    <property type="term" value="C:membrane"/>
    <property type="evidence" value="ECO:0007669"/>
    <property type="project" value="UniProtKB-SubCell"/>
</dbReference>
<dbReference type="InterPro" id="IPR000620">
    <property type="entry name" value="EamA_dom"/>
</dbReference>
<comment type="subcellular location">
    <subcellularLocation>
        <location evidence="1">Membrane</location>
        <topology evidence="1">Multi-pass membrane protein</topology>
    </subcellularLocation>
</comment>
<dbReference type="EMBL" id="CP048649">
    <property type="protein sequence ID" value="QIB69310.1"/>
    <property type="molecule type" value="Genomic_DNA"/>
</dbReference>
<feature type="transmembrane region" description="Helical" evidence="6">
    <location>
        <begin position="250"/>
        <end position="269"/>
    </location>
</feature>
<feature type="transmembrane region" description="Helical" evidence="6">
    <location>
        <begin position="7"/>
        <end position="27"/>
    </location>
</feature>
<feature type="transmembrane region" description="Helical" evidence="6">
    <location>
        <begin position="58"/>
        <end position="80"/>
    </location>
</feature>
<dbReference type="InterPro" id="IPR050638">
    <property type="entry name" value="AA-Vitamin_Transporters"/>
</dbReference>
<evidence type="ECO:0000313" key="9">
    <source>
        <dbReference type="Proteomes" id="UP000466848"/>
    </source>
</evidence>